<keyword evidence="5" id="KW-1185">Reference proteome</keyword>
<name>A0A151R0W2_CAJCA</name>
<dbReference type="EMBL" id="KQ484243">
    <property type="protein sequence ID" value="KYP36248.1"/>
    <property type="molecule type" value="Genomic_DNA"/>
</dbReference>
<feature type="domain" description="Retrovirus-related Pol polyprotein from transposon TNT 1-94-like beta-barrel" evidence="3">
    <location>
        <begin position="1"/>
        <end position="67"/>
    </location>
</feature>
<gene>
    <name evidence="4" type="ORF">KK1_042640</name>
</gene>
<evidence type="ECO:0000259" key="3">
    <source>
        <dbReference type="Pfam" id="PF22936"/>
    </source>
</evidence>
<dbReference type="Gramene" id="C.cajan_40184.t">
    <property type="protein sequence ID" value="C.cajan_40184.t.cds1"/>
    <property type="gene ID" value="C.cajan_40184"/>
</dbReference>
<dbReference type="GO" id="GO:0006508">
    <property type="term" value="P:proteolysis"/>
    <property type="evidence" value="ECO:0007669"/>
    <property type="project" value="UniProtKB-KW"/>
</dbReference>
<dbReference type="SUPFAM" id="SSF53098">
    <property type="entry name" value="Ribonuclease H-like"/>
    <property type="match status" value="1"/>
</dbReference>
<evidence type="ECO:0000313" key="5">
    <source>
        <dbReference type="Proteomes" id="UP000075243"/>
    </source>
</evidence>
<accession>A0A151R0W2</accession>
<dbReference type="PANTHER" id="PTHR42648:SF21">
    <property type="entry name" value="CYSTEINE-RICH RLK (RECEPTOR-LIKE PROTEIN KINASE) 8"/>
    <property type="match status" value="1"/>
</dbReference>
<reference evidence="4" key="1">
    <citation type="journal article" date="2012" name="Nat. Biotechnol.">
        <title>Draft genome sequence of pigeonpea (Cajanus cajan), an orphan legume crop of resource-poor farmers.</title>
        <authorList>
            <person name="Varshney R.K."/>
            <person name="Chen W."/>
            <person name="Li Y."/>
            <person name="Bharti A.K."/>
            <person name="Saxena R.K."/>
            <person name="Schlueter J.A."/>
            <person name="Donoghue M.T."/>
            <person name="Azam S."/>
            <person name="Fan G."/>
            <person name="Whaley A.M."/>
            <person name="Farmer A.D."/>
            <person name="Sheridan J."/>
            <person name="Iwata A."/>
            <person name="Tuteja R."/>
            <person name="Penmetsa R.V."/>
            <person name="Wu W."/>
            <person name="Upadhyaya H.D."/>
            <person name="Yang S.P."/>
            <person name="Shah T."/>
            <person name="Saxena K.B."/>
            <person name="Michael T."/>
            <person name="McCombie W.R."/>
            <person name="Yang B."/>
            <person name="Zhang G."/>
            <person name="Yang H."/>
            <person name="Wang J."/>
            <person name="Spillane C."/>
            <person name="Cook D.R."/>
            <person name="May G.D."/>
            <person name="Xu X."/>
            <person name="Jackson S.A."/>
        </authorList>
    </citation>
    <scope>NUCLEOTIDE SEQUENCE [LARGE SCALE GENOMIC DNA]</scope>
</reference>
<dbReference type="InterPro" id="IPR039537">
    <property type="entry name" value="Retrotran_Ty1/copia-like"/>
</dbReference>
<keyword evidence="1" id="KW-0645">Protease</keyword>
<proteinExistence type="predicted"/>
<sequence>MTGDASKFIDLTPKRSGHVTYGDNNRGKILGIGRIGTNFSTSLENVLFVEGLKHSLLSVSQLCDKGFSVSFDSQKCLIEHKNDKNVKIVGFRINNVYKIKIKNNLNHSQCLMSKDDESWLWHKRIAHINMEHLNKLISKDLVIGLPKLKFEKNKLCDAWQKGKQVKVSFKPKNIVTTSRPLELLHMELFGPSRTMSFGGRYYGLVLVDDFCRYTWTLFLAHKSDTIGVFRKFAKLLFKIRKTLRLSPLEVIMEKSLKIKILIYYVKKMELNITFLLLELVNKTE</sequence>
<dbReference type="Proteomes" id="UP000075243">
    <property type="component" value="Unassembled WGS sequence"/>
</dbReference>
<dbReference type="InterPro" id="IPR025724">
    <property type="entry name" value="GAG-pre-integrase_dom"/>
</dbReference>
<dbReference type="GO" id="GO:0008233">
    <property type="term" value="F:peptidase activity"/>
    <property type="evidence" value="ECO:0007669"/>
    <property type="project" value="UniProtKB-KW"/>
</dbReference>
<dbReference type="Gene3D" id="3.30.420.10">
    <property type="entry name" value="Ribonuclease H-like superfamily/Ribonuclease H"/>
    <property type="match status" value="1"/>
</dbReference>
<keyword evidence="1" id="KW-0378">Hydrolase</keyword>
<evidence type="ECO:0000259" key="2">
    <source>
        <dbReference type="Pfam" id="PF13976"/>
    </source>
</evidence>
<dbReference type="GO" id="GO:0003676">
    <property type="term" value="F:nucleic acid binding"/>
    <property type="evidence" value="ECO:0007669"/>
    <property type="project" value="InterPro"/>
</dbReference>
<dbReference type="Pfam" id="PF22936">
    <property type="entry name" value="Pol_BBD"/>
    <property type="match status" value="1"/>
</dbReference>
<dbReference type="InterPro" id="IPR012337">
    <property type="entry name" value="RNaseH-like_sf"/>
</dbReference>
<dbReference type="PANTHER" id="PTHR42648">
    <property type="entry name" value="TRANSPOSASE, PUTATIVE-RELATED"/>
    <property type="match status" value="1"/>
</dbReference>
<dbReference type="InterPro" id="IPR054722">
    <property type="entry name" value="PolX-like_BBD"/>
</dbReference>
<feature type="domain" description="GAG-pre-integrase" evidence="2">
    <location>
        <begin position="95"/>
        <end position="164"/>
    </location>
</feature>
<dbReference type="Pfam" id="PF13976">
    <property type="entry name" value="gag_pre-integrs"/>
    <property type="match status" value="1"/>
</dbReference>
<dbReference type="InterPro" id="IPR036397">
    <property type="entry name" value="RNaseH_sf"/>
</dbReference>
<evidence type="ECO:0000313" key="4">
    <source>
        <dbReference type="EMBL" id="KYP36248.1"/>
    </source>
</evidence>
<protein>
    <submittedName>
        <fullName evidence="4">Copia protein</fullName>
    </submittedName>
</protein>
<dbReference type="AlphaFoldDB" id="A0A151R0W2"/>
<evidence type="ECO:0000256" key="1">
    <source>
        <dbReference type="ARBA" id="ARBA00022670"/>
    </source>
</evidence>
<organism evidence="4 5">
    <name type="scientific">Cajanus cajan</name>
    <name type="common">Pigeon pea</name>
    <name type="synonym">Cajanus indicus</name>
    <dbReference type="NCBI Taxonomy" id="3821"/>
    <lineage>
        <taxon>Eukaryota</taxon>
        <taxon>Viridiplantae</taxon>
        <taxon>Streptophyta</taxon>
        <taxon>Embryophyta</taxon>
        <taxon>Tracheophyta</taxon>
        <taxon>Spermatophyta</taxon>
        <taxon>Magnoliopsida</taxon>
        <taxon>eudicotyledons</taxon>
        <taxon>Gunneridae</taxon>
        <taxon>Pentapetalae</taxon>
        <taxon>rosids</taxon>
        <taxon>fabids</taxon>
        <taxon>Fabales</taxon>
        <taxon>Fabaceae</taxon>
        <taxon>Papilionoideae</taxon>
        <taxon>50 kb inversion clade</taxon>
        <taxon>NPAAA clade</taxon>
        <taxon>indigoferoid/millettioid clade</taxon>
        <taxon>Phaseoleae</taxon>
        <taxon>Cajanus</taxon>
    </lineage>
</organism>